<dbReference type="CDD" id="cd00082">
    <property type="entry name" value="HisKA"/>
    <property type="match status" value="1"/>
</dbReference>
<organism evidence="7 8">
    <name type="scientific">Anaeromyxobacter oryzae</name>
    <dbReference type="NCBI Taxonomy" id="2918170"/>
    <lineage>
        <taxon>Bacteria</taxon>
        <taxon>Pseudomonadati</taxon>
        <taxon>Myxococcota</taxon>
        <taxon>Myxococcia</taxon>
        <taxon>Myxococcales</taxon>
        <taxon>Cystobacterineae</taxon>
        <taxon>Anaeromyxobacteraceae</taxon>
        <taxon>Anaeromyxobacter</taxon>
    </lineage>
</organism>
<dbReference type="InterPro" id="IPR003661">
    <property type="entry name" value="HisK_dim/P_dom"/>
</dbReference>
<dbReference type="PANTHER" id="PTHR43047:SF72">
    <property type="entry name" value="OSMOSENSING HISTIDINE PROTEIN KINASE SLN1"/>
    <property type="match status" value="1"/>
</dbReference>
<dbReference type="Gene3D" id="3.30.565.10">
    <property type="entry name" value="Histidine kinase-like ATPase, C-terminal domain"/>
    <property type="match status" value="1"/>
</dbReference>
<dbReference type="EC" id="2.7.13.3" evidence="2"/>
<dbReference type="SUPFAM" id="SSF47384">
    <property type="entry name" value="Homodimeric domain of signal transducing histidine kinase"/>
    <property type="match status" value="1"/>
</dbReference>
<dbReference type="Pfam" id="PF00512">
    <property type="entry name" value="HisKA"/>
    <property type="match status" value="1"/>
</dbReference>
<dbReference type="PANTHER" id="PTHR43047">
    <property type="entry name" value="TWO-COMPONENT HISTIDINE PROTEIN KINASE"/>
    <property type="match status" value="1"/>
</dbReference>
<gene>
    <name evidence="7" type="ORF">AMOR_23380</name>
</gene>
<dbReference type="InterPro" id="IPR004358">
    <property type="entry name" value="Sig_transdc_His_kin-like_C"/>
</dbReference>
<dbReference type="PROSITE" id="PS50109">
    <property type="entry name" value="HIS_KIN"/>
    <property type="match status" value="1"/>
</dbReference>
<keyword evidence="3" id="KW-0597">Phosphoprotein</keyword>
<evidence type="ECO:0000313" key="7">
    <source>
        <dbReference type="EMBL" id="BDG03342.1"/>
    </source>
</evidence>
<dbReference type="SUPFAM" id="SSF55785">
    <property type="entry name" value="PYP-like sensor domain (PAS domain)"/>
    <property type="match status" value="2"/>
</dbReference>
<evidence type="ECO:0000256" key="5">
    <source>
        <dbReference type="ARBA" id="ARBA00022777"/>
    </source>
</evidence>
<dbReference type="Gene3D" id="1.10.287.130">
    <property type="match status" value="1"/>
</dbReference>
<dbReference type="Gene3D" id="3.30.450.20">
    <property type="entry name" value="PAS domain"/>
    <property type="match status" value="2"/>
</dbReference>
<dbReference type="Pfam" id="PF02518">
    <property type="entry name" value="HATPase_c"/>
    <property type="match status" value="1"/>
</dbReference>
<dbReference type="InterPro" id="IPR003594">
    <property type="entry name" value="HATPase_dom"/>
</dbReference>
<evidence type="ECO:0000256" key="4">
    <source>
        <dbReference type="ARBA" id="ARBA00022679"/>
    </source>
</evidence>
<keyword evidence="4" id="KW-0808">Transferase</keyword>
<dbReference type="InterPro" id="IPR035965">
    <property type="entry name" value="PAS-like_dom_sf"/>
</dbReference>
<evidence type="ECO:0000256" key="1">
    <source>
        <dbReference type="ARBA" id="ARBA00000085"/>
    </source>
</evidence>
<reference evidence="8" key="1">
    <citation type="journal article" date="2022" name="Int. J. Syst. Evol. Microbiol.">
        <title>Anaeromyxobacter oryzae sp. nov., Anaeromyxobacter diazotrophicus sp. nov. and Anaeromyxobacter paludicola sp. nov., isolated from paddy soils.</title>
        <authorList>
            <person name="Itoh H."/>
            <person name="Xu Z."/>
            <person name="Mise K."/>
            <person name="Masuda Y."/>
            <person name="Ushijima N."/>
            <person name="Hayakawa C."/>
            <person name="Shiratori Y."/>
            <person name="Senoo K."/>
        </authorList>
    </citation>
    <scope>NUCLEOTIDE SEQUENCE [LARGE SCALE GENOMIC DNA]</scope>
    <source>
        <strain evidence="8">Red232</strain>
    </source>
</reference>
<dbReference type="CDD" id="cd00075">
    <property type="entry name" value="HATPase"/>
    <property type="match status" value="1"/>
</dbReference>
<sequence>MHGGPGSARSAEAGARGEVNVITFGDDERELLHAVFDASAVGLALVAGEDLRYVKVNPAYRALTAAPEVDPVGRTFAEVWSVPAACLRDLERAASTGGVTRIEDCPVPFGGGTRWFSYHARPLRYAGQPALLLEVTETTSFVLARQSAEAGLDHALRRAAELDAVIDAIADGFVLYGPGGKVLRYNLPAARMVEASGLDPHDAFAMPSPAAVAFTSADGRPLAPEDGPVTRALAGETVVGAHLHVAPAVGEDHWIVVSAAPVRGTDGRVAGAVATFSDETAMHVLEEARDDLVRMISHDLRTPLNAVYTQAHLLRRAPHDPSKVTDRARSIVRSCERMSAMIHDLVDTTLLEAGQLHLSPVPIELEALVPELIERLRGGLDVDRVAVAVAPDLPRVSADPPRLERIVTNLVSNALKYSPGQTPVTLEVVADAGGVRIAVSDRGVGIAPEDQAHLFERYFRARGSRRPEGLGLGLYITRLLVEAHQGRIEVESALGRGSTFRVFLPAAPPESASPA</sequence>
<feature type="domain" description="Histidine kinase" evidence="6">
    <location>
        <begin position="295"/>
        <end position="508"/>
    </location>
</feature>
<dbReference type="Proteomes" id="UP001162891">
    <property type="component" value="Chromosome"/>
</dbReference>
<comment type="catalytic activity">
    <reaction evidence="1">
        <text>ATP + protein L-histidine = ADP + protein N-phospho-L-histidine.</text>
        <dbReference type="EC" id="2.7.13.3"/>
    </reaction>
</comment>
<dbReference type="PRINTS" id="PR00344">
    <property type="entry name" value="BCTRLSENSOR"/>
</dbReference>
<evidence type="ECO:0000256" key="3">
    <source>
        <dbReference type="ARBA" id="ARBA00022553"/>
    </source>
</evidence>
<dbReference type="InterPro" id="IPR013656">
    <property type="entry name" value="PAS_4"/>
</dbReference>
<proteinExistence type="predicted"/>
<dbReference type="Pfam" id="PF08448">
    <property type="entry name" value="PAS_4"/>
    <property type="match status" value="2"/>
</dbReference>
<keyword evidence="5" id="KW-0418">Kinase</keyword>
<keyword evidence="8" id="KW-1185">Reference proteome</keyword>
<dbReference type="InterPro" id="IPR005467">
    <property type="entry name" value="His_kinase_dom"/>
</dbReference>
<protein>
    <recommendedName>
        <fullName evidence="2">histidine kinase</fullName>
        <ecNumber evidence="2">2.7.13.3</ecNumber>
    </recommendedName>
</protein>
<dbReference type="InterPro" id="IPR036890">
    <property type="entry name" value="HATPase_C_sf"/>
</dbReference>
<dbReference type="SMART" id="SM00388">
    <property type="entry name" value="HisKA"/>
    <property type="match status" value="1"/>
</dbReference>
<dbReference type="SUPFAM" id="SSF55874">
    <property type="entry name" value="ATPase domain of HSP90 chaperone/DNA topoisomerase II/histidine kinase"/>
    <property type="match status" value="1"/>
</dbReference>
<dbReference type="SMART" id="SM00387">
    <property type="entry name" value="HATPase_c"/>
    <property type="match status" value="1"/>
</dbReference>
<evidence type="ECO:0000259" key="6">
    <source>
        <dbReference type="PROSITE" id="PS50109"/>
    </source>
</evidence>
<evidence type="ECO:0000256" key="2">
    <source>
        <dbReference type="ARBA" id="ARBA00012438"/>
    </source>
</evidence>
<dbReference type="EMBL" id="AP025591">
    <property type="protein sequence ID" value="BDG03342.1"/>
    <property type="molecule type" value="Genomic_DNA"/>
</dbReference>
<dbReference type="InterPro" id="IPR036097">
    <property type="entry name" value="HisK_dim/P_sf"/>
</dbReference>
<accession>A0ABM7WV19</accession>
<name>A0ABM7WV19_9BACT</name>
<evidence type="ECO:0000313" key="8">
    <source>
        <dbReference type="Proteomes" id="UP001162891"/>
    </source>
</evidence>